<dbReference type="GO" id="GO:0008381">
    <property type="term" value="F:mechanosensitive monoatomic ion channel activity"/>
    <property type="evidence" value="ECO:0007669"/>
    <property type="project" value="UniProtKB-UniRule"/>
</dbReference>
<dbReference type="PANTHER" id="PTHR30266:SF2">
    <property type="entry name" value="LARGE-CONDUCTANCE MECHANOSENSITIVE CHANNEL"/>
    <property type="match status" value="1"/>
</dbReference>
<dbReference type="PANTHER" id="PTHR30266">
    <property type="entry name" value="MECHANOSENSITIVE CHANNEL MSCL"/>
    <property type="match status" value="1"/>
</dbReference>
<dbReference type="RefSeq" id="WP_201922512.1">
    <property type="nucleotide sequence ID" value="NZ_JAERQG010000003.1"/>
</dbReference>
<dbReference type="InterPro" id="IPR036019">
    <property type="entry name" value="MscL_channel"/>
</dbReference>
<keyword evidence="3 9" id="KW-1003">Cell membrane</keyword>
<evidence type="ECO:0000256" key="7">
    <source>
        <dbReference type="ARBA" id="ARBA00023136"/>
    </source>
</evidence>
<accession>A0A937AHH6</accession>
<keyword evidence="8 9" id="KW-0407">Ion channel</keyword>
<proteinExistence type="inferred from homology"/>
<gene>
    <name evidence="9 10" type="primary">mscL</name>
    <name evidence="10" type="ORF">JKP34_13610</name>
</gene>
<evidence type="ECO:0000256" key="5">
    <source>
        <dbReference type="ARBA" id="ARBA00022989"/>
    </source>
</evidence>
<evidence type="ECO:0000256" key="1">
    <source>
        <dbReference type="ARBA" id="ARBA00004141"/>
    </source>
</evidence>
<keyword evidence="11" id="KW-1185">Reference proteome</keyword>
<evidence type="ECO:0000256" key="9">
    <source>
        <dbReference type="HAMAP-Rule" id="MF_00115"/>
    </source>
</evidence>
<dbReference type="AlphaFoldDB" id="A0A937AHH6"/>
<evidence type="ECO:0000313" key="11">
    <source>
        <dbReference type="Proteomes" id="UP000642920"/>
    </source>
</evidence>
<evidence type="ECO:0000256" key="6">
    <source>
        <dbReference type="ARBA" id="ARBA00023065"/>
    </source>
</evidence>
<comment type="similarity">
    <text evidence="9">Belongs to the MscL family.</text>
</comment>
<protein>
    <recommendedName>
        <fullName evidence="9">Large-conductance mechanosensitive channel</fullName>
    </recommendedName>
</protein>
<comment type="caution">
    <text evidence="9">Lacks conserved residue(s) required for the propagation of feature annotation.</text>
</comment>
<dbReference type="Pfam" id="PF01741">
    <property type="entry name" value="MscL"/>
    <property type="match status" value="1"/>
</dbReference>
<evidence type="ECO:0000256" key="2">
    <source>
        <dbReference type="ARBA" id="ARBA00022448"/>
    </source>
</evidence>
<feature type="transmembrane region" description="Helical" evidence="9">
    <location>
        <begin position="85"/>
        <end position="106"/>
    </location>
</feature>
<comment type="subcellular location">
    <subcellularLocation>
        <location evidence="9">Cell membrane</location>
        <topology evidence="9">Multi-pass membrane protein</topology>
    </subcellularLocation>
    <subcellularLocation>
        <location evidence="1">Membrane</location>
        <topology evidence="1">Multi-pass membrane protein</topology>
    </subcellularLocation>
</comment>
<evidence type="ECO:0000256" key="8">
    <source>
        <dbReference type="ARBA" id="ARBA00023303"/>
    </source>
</evidence>
<keyword evidence="5 9" id="KW-1133">Transmembrane helix</keyword>
<dbReference type="Gene3D" id="1.10.1200.120">
    <property type="entry name" value="Large-conductance mechanosensitive channel, MscL, domain 1"/>
    <property type="match status" value="1"/>
</dbReference>
<evidence type="ECO:0000313" key="10">
    <source>
        <dbReference type="EMBL" id="MBL0766298.1"/>
    </source>
</evidence>
<dbReference type="Proteomes" id="UP000642920">
    <property type="component" value="Unassembled WGS sequence"/>
</dbReference>
<name>A0A937AHH6_9BACT</name>
<sequence length="142" mass="15860">MKKIIKEFKEFAIKGNVFDMAIGIIVGTAFSKVVSSLVGDIISPCISYFTGEVDFTSLAITIKPEQLNEQGKIIQEAVAINYGSFLQTTIDFVIIAFCIFSVIKLFNSLKRKSENVEDKTVSTPKDIELLTEIRDLLKSDRK</sequence>
<organism evidence="10 11">
    <name type="scientific">Marivirga atlantica</name>
    <dbReference type="NCBI Taxonomy" id="1548457"/>
    <lineage>
        <taxon>Bacteria</taxon>
        <taxon>Pseudomonadati</taxon>
        <taxon>Bacteroidota</taxon>
        <taxon>Cytophagia</taxon>
        <taxon>Cytophagales</taxon>
        <taxon>Marivirgaceae</taxon>
        <taxon>Marivirga</taxon>
    </lineage>
</organism>
<comment type="subunit">
    <text evidence="9">Homopentamer.</text>
</comment>
<dbReference type="InterPro" id="IPR001185">
    <property type="entry name" value="MS_channel"/>
</dbReference>
<dbReference type="NCBIfam" id="NF001843">
    <property type="entry name" value="PRK00567.1-4"/>
    <property type="match status" value="1"/>
</dbReference>
<dbReference type="HAMAP" id="MF_00115">
    <property type="entry name" value="MscL"/>
    <property type="match status" value="1"/>
</dbReference>
<dbReference type="SUPFAM" id="SSF81330">
    <property type="entry name" value="Gated mechanosensitive channel"/>
    <property type="match status" value="1"/>
</dbReference>
<evidence type="ECO:0000256" key="3">
    <source>
        <dbReference type="ARBA" id="ARBA00022475"/>
    </source>
</evidence>
<keyword evidence="7 9" id="KW-0472">Membrane</keyword>
<reference evidence="10" key="1">
    <citation type="submission" date="2021-01" db="EMBL/GenBank/DDBJ databases">
        <title>Marivirga sp. nov., isolated from intertidal surface sediments.</title>
        <authorList>
            <person name="Zhang M."/>
        </authorList>
    </citation>
    <scope>NUCLEOTIDE SEQUENCE</scope>
    <source>
        <strain evidence="10">SM1354</strain>
    </source>
</reference>
<dbReference type="NCBIfam" id="TIGR00220">
    <property type="entry name" value="mscL"/>
    <property type="match status" value="1"/>
</dbReference>
<dbReference type="InterPro" id="IPR037673">
    <property type="entry name" value="MSC/AndL"/>
</dbReference>
<comment type="function">
    <text evidence="9">Channel that opens in response to stretch forces in the membrane lipid bilayer. May participate in the regulation of osmotic pressure changes within the cell.</text>
</comment>
<dbReference type="EMBL" id="JAERQG010000003">
    <property type="protein sequence ID" value="MBL0766298.1"/>
    <property type="molecule type" value="Genomic_DNA"/>
</dbReference>
<keyword evidence="6 9" id="KW-0406">Ion transport</keyword>
<comment type="caution">
    <text evidence="10">The sequence shown here is derived from an EMBL/GenBank/DDBJ whole genome shotgun (WGS) entry which is preliminary data.</text>
</comment>
<keyword evidence="2 9" id="KW-0813">Transport</keyword>
<dbReference type="PRINTS" id="PR01264">
    <property type="entry name" value="MECHCHANNEL"/>
</dbReference>
<evidence type="ECO:0000256" key="4">
    <source>
        <dbReference type="ARBA" id="ARBA00022692"/>
    </source>
</evidence>
<keyword evidence="4 9" id="KW-0812">Transmembrane</keyword>
<dbReference type="GO" id="GO:0005886">
    <property type="term" value="C:plasma membrane"/>
    <property type="evidence" value="ECO:0007669"/>
    <property type="project" value="UniProtKB-SubCell"/>
</dbReference>